<comment type="caution">
    <text evidence="9">The sequence shown here is derived from an EMBL/GenBank/DDBJ whole genome shotgun (WGS) entry which is preliminary data.</text>
</comment>
<evidence type="ECO:0000256" key="7">
    <source>
        <dbReference type="ARBA" id="ARBA00023136"/>
    </source>
</evidence>
<evidence type="ECO:0000256" key="1">
    <source>
        <dbReference type="ARBA" id="ARBA00004429"/>
    </source>
</evidence>
<feature type="transmembrane region" description="Helical" evidence="8">
    <location>
        <begin position="18"/>
        <end position="36"/>
    </location>
</feature>
<gene>
    <name evidence="9" type="ORF">SPHA_73780</name>
</gene>
<keyword evidence="3" id="KW-1003">Cell membrane</keyword>
<evidence type="ECO:0000256" key="2">
    <source>
        <dbReference type="ARBA" id="ARBA00022448"/>
    </source>
</evidence>
<feature type="transmembrane region" description="Helical" evidence="8">
    <location>
        <begin position="137"/>
        <end position="158"/>
    </location>
</feature>
<keyword evidence="6 8" id="KW-1133">Transmembrane helix</keyword>
<protein>
    <recommendedName>
        <fullName evidence="11">Sulphur transport domain-containing protein</fullName>
    </recommendedName>
</protein>
<keyword evidence="2" id="KW-0813">Transport</keyword>
<dbReference type="InterPro" id="IPR007272">
    <property type="entry name" value="Sulf_transp_TsuA/YedE"/>
</dbReference>
<dbReference type="AlphaFoldDB" id="A0A812EM69"/>
<feature type="transmembrane region" description="Helical" evidence="8">
    <location>
        <begin position="338"/>
        <end position="359"/>
    </location>
</feature>
<sequence>MLSDGRRLFFTFNHRSPSIQWLLATLSCGTALGLLLQKLQVFEANRMQQQLLFENFILMKTFFSAVVSGIFVCSILSMLPHTNQMLRATMAWYPLNFENRSYTSCALGGTLLGSGMALSGACPTTLFVQLGSGVPNAVWVLAGGYCATVTFDILRPVISNCLFRRKCLVPFYLHRWMMTPYFNVSLPIAVMLATATFSLELWKPKESHPVLVQELQPTPVAWSPYIVGILISLLHLSLIGIFYRFITNSDVFTIVNDSFLYLLKNRRLPSNIFPIFFNLGVTLGAYLSSFFSSQPAVWEIPSWYQSFFGGMSVFFGSKLAAGCSVGHGVSGMMALSKLSLFVIPFFWLGGFFMASFLTATI</sequence>
<feature type="transmembrane region" description="Helical" evidence="8">
    <location>
        <begin position="303"/>
        <end position="326"/>
    </location>
</feature>
<feature type="transmembrane region" description="Helical" evidence="8">
    <location>
        <begin position="179"/>
        <end position="202"/>
    </location>
</feature>
<organism evidence="9 10">
    <name type="scientific">Acanthosepion pharaonis</name>
    <name type="common">Pharaoh cuttlefish</name>
    <name type="synonym">Sepia pharaonis</name>
    <dbReference type="NCBI Taxonomy" id="158019"/>
    <lineage>
        <taxon>Eukaryota</taxon>
        <taxon>Metazoa</taxon>
        <taxon>Spiralia</taxon>
        <taxon>Lophotrochozoa</taxon>
        <taxon>Mollusca</taxon>
        <taxon>Cephalopoda</taxon>
        <taxon>Coleoidea</taxon>
        <taxon>Decapodiformes</taxon>
        <taxon>Sepiida</taxon>
        <taxon>Sepiina</taxon>
        <taxon>Sepiidae</taxon>
        <taxon>Acanthosepion</taxon>
    </lineage>
</organism>
<dbReference type="GO" id="GO:0005886">
    <property type="term" value="C:plasma membrane"/>
    <property type="evidence" value="ECO:0007669"/>
    <property type="project" value="UniProtKB-SubCell"/>
</dbReference>
<keyword evidence="5 8" id="KW-0812">Transmembrane</keyword>
<feature type="transmembrane region" description="Helical" evidence="8">
    <location>
        <begin position="57"/>
        <end position="79"/>
    </location>
</feature>
<dbReference type="Proteomes" id="UP000597762">
    <property type="component" value="Unassembled WGS sequence"/>
</dbReference>
<comment type="subcellular location">
    <subcellularLocation>
        <location evidence="1">Cell inner membrane</location>
        <topology evidence="1">Multi-pass membrane protein</topology>
    </subcellularLocation>
</comment>
<dbReference type="PANTHER" id="PTHR30574:SF1">
    <property type="entry name" value="SULPHUR TRANSPORT DOMAIN-CONTAINING PROTEIN"/>
    <property type="match status" value="1"/>
</dbReference>
<evidence type="ECO:0008006" key="11">
    <source>
        <dbReference type="Google" id="ProtNLM"/>
    </source>
</evidence>
<evidence type="ECO:0000256" key="6">
    <source>
        <dbReference type="ARBA" id="ARBA00022989"/>
    </source>
</evidence>
<dbReference type="PROSITE" id="PS51257">
    <property type="entry name" value="PROKAR_LIPOPROTEIN"/>
    <property type="match status" value="1"/>
</dbReference>
<feature type="transmembrane region" description="Helical" evidence="8">
    <location>
        <begin position="272"/>
        <end position="291"/>
    </location>
</feature>
<evidence type="ECO:0000313" key="9">
    <source>
        <dbReference type="EMBL" id="CAE1323986.1"/>
    </source>
</evidence>
<name>A0A812EM69_ACAPH</name>
<dbReference type="OrthoDB" id="10254418at2759"/>
<dbReference type="Pfam" id="PF04143">
    <property type="entry name" value="Sulf_transp"/>
    <property type="match status" value="1"/>
</dbReference>
<evidence type="ECO:0000256" key="8">
    <source>
        <dbReference type="SAM" id="Phobius"/>
    </source>
</evidence>
<keyword evidence="7 8" id="KW-0472">Membrane</keyword>
<keyword evidence="10" id="KW-1185">Reference proteome</keyword>
<feature type="transmembrane region" description="Helical" evidence="8">
    <location>
        <begin position="222"/>
        <end position="243"/>
    </location>
</feature>
<reference evidence="9" key="1">
    <citation type="submission" date="2021-01" db="EMBL/GenBank/DDBJ databases">
        <authorList>
            <person name="Li R."/>
            <person name="Bekaert M."/>
        </authorList>
    </citation>
    <scope>NUCLEOTIDE SEQUENCE</scope>
    <source>
        <strain evidence="9">Farmed</strain>
    </source>
</reference>
<proteinExistence type="predicted"/>
<accession>A0A812EM69</accession>
<evidence type="ECO:0000313" key="10">
    <source>
        <dbReference type="Proteomes" id="UP000597762"/>
    </source>
</evidence>
<evidence type="ECO:0000256" key="5">
    <source>
        <dbReference type="ARBA" id="ARBA00022692"/>
    </source>
</evidence>
<keyword evidence="4" id="KW-0997">Cell inner membrane</keyword>
<evidence type="ECO:0000256" key="4">
    <source>
        <dbReference type="ARBA" id="ARBA00022519"/>
    </source>
</evidence>
<dbReference type="PANTHER" id="PTHR30574">
    <property type="entry name" value="INNER MEMBRANE PROTEIN YEDE"/>
    <property type="match status" value="1"/>
</dbReference>
<dbReference type="EMBL" id="CAHIKZ030005392">
    <property type="protein sequence ID" value="CAE1323986.1"/>
    <property type="molecule type" value="Genomic_DNA"/>
</dbReference>
<evidence type="ECO:0000256" key="3">
    <source>
        <dbReference type="ARBA" id="ARBA00022475"/>
    </source>
</evidence>